<feature type="region of interest" description="Disordered" evidence="1">
    <location>
        <begin position="65"/>
        <end position="85"/>
    </location>
</feature>
<gene>
    <name evidence="3" type="ORF">F7O84_08770</name>
</gene>
<proteinExistence type="predicted"/>
<keyword evidence="2" id="KW-0812">Transmembrane</keyword>
<dbReference type="RefSeq" id="WP_151144218.1">
    <property type="nucleotide sequence ID" value="NZ_WAGX01000005.1"/>
</dbReference>
<dbReference type="EMBL" id="WAGX01000005">
    <property type="protein sequence ID" value="KAB1437683.1"/>
    <property type="molecule type" value="Genomic_DNA"/>
</dbReference>
<reference evidence="3 4" key="1">
    <citation type="submission" date="2019-09" db="EMBL/GenBank/DDBJ databases">
        <authorList>
            <person name="Valk L.C."/>
        </authorList>
    </citation>
    <scope>NUCLEOTIDE SEQUENCE [LARGE SCALE GENOMIC DNA]</scope>
    <source>
        <strain evidence="3">GalUA</strain>
    </source>
</reference>
<evidence type="ECO:0000313" key="4">
    <source>
        <dbReference type="Proteomes" id="UP000461768"/>
    </source>
</evidence>
<comment type="caution">
    <text evidence="3">The sequence shown here is derived from an EMBL/GenBank/DDBJ whole genome shotgun (WGS) entry which is preliminary data.</text>
</comment>
<dbReference type="Proteomes" id="UP000461768">
    <property type="component" value="Unassembled WGS sequence"/>
</dbReference>
<protein>
    <submittedName>
        <fullName evidence="3">Uncharacterized protein</fullName>
    </submittedName>
</protein>
<evidence type="ECO:0000256" key="2">
    <source>
        <dbReference type="SAM" id="Phobius"/>
    </source>
</evidence>
<feature type="transmembrane region" description="Helical" evidence="2">
    <location>
        <begin position="31"/>
        <end position="55"/>
    </location>
</feature>
<feature type="transmembrane region" description="Helical" evidence="2">
    <location>
        <begin position="7"/>
        <end position="25"/>
    </location>
</feature>
<reference evidence="3 4" key="2">
    <citation type="submission" date="2020-02" db="EMBL/GenBank/DDBJ databases">
        <title>Candidatus Galacturonibacter soehngenii shows hetero-acetogenic catabolism of galacturonic acid but lacks a canonical carbon monoxide dehydrogenase/acetyl-CoA synthase complex.</title>
        <authorList>
            <person name="Diender M."/>
            <person name="Stouten G.R."/>
            <person name="Petersen J.F."/>
            <person name="Nielsen P.H."/>
            <person name="Dueholm M.S."/>
            <person name="Pronk J.T."/>
            <person name="Van Loosdrecht M.C.M."/>
        </authorList>
    </citation>
    <scope>NUCLEOTIDE SEQUENCE [LARGE SCALE GENOMIC DNA]</scope>
    <source>
        <strain evidence="3">GalUA</strain>
    </source>
</reference>
<sequence length="85" mass="9713">MKKLRLLPIIVMLMAGLITCIISFLKHYDNIDALTILFVVLVMFYIIGHIARAIIIKVCFPKEEESESEDGEEVATSEEEENLQE</sequence>
<keyword evidence="4" id="KW-1185">Reference proteome</keyword>
<evidence type="ECO:0000256" key="1">
    <source>
        <dbReference type="SAM" id="MobiDB-lite"/>
    </source>
</evidence>
<keyword evidence="2" id="KW-1133">Transmembrane helix</keyword>
<dbReference type="AlphaFoldDB" id="A0A7V7QJX6"/>
<organism evidence="3 4">
    <name type="scientific">Candidatus Galacturonatibacter soehngenii</name>
    <dbReference type="NCBI Taxonomy" id="2307010"/>
    <lineage>
        <taxon>Bacteria</taxon>
        <taxon>Bacillati</taxon>
        <taxon>Bacillota</taxon>
        <taxon>Clostridia</taxon>
        <taxon>Lachnospirales</taxon>
        <taxon>Lachnospiraceae</taxon>
        <taxon>Candidatus Galacturonatibacter</taxon>
    </lineage>
</organism>
<dbReference type="OrthoDB" id="2067486at2"/>
<keyword evidence="2" id="KW-0472">Membrane</keyword>
<accession>A0A7V7QJX6</accession>
<evidence type="ECO:0000313" key="3">
    <source>
        <dbReference type="EMBL" id="KAB1437683.1"/>
    </source>
</evidence>
<name>A0A7V7QJX6_9FIRM</name>